<evidence type="ECO:0000256" key="3">
    <source>
        <dbReference type="ARBA" id="ARBA00022448"/>
    </source>
</evidence>
<dbReference type="InterPro" id="IPR051359">
    <property type="entry name" value="CaCA_antiporter"/>
</dbReference>
<keyword evidence="10" id="KW-1185">Reference proteome</keyword>
<feature type="domain" description="Sodium/calcium exchanger membrane region" evidence="8">
    <location>
        <begin position="7"/>
        <end position="126"/>
    </location>
</feature>
<dbReference type="Gene3D" id="1.20.1420.30">
    <property type="entry name" value="NCX, central ion-binding region"/>
    <property type="match status" value="2"/>
</dbReference>
<feature type="transmembrane region" description="Helical" evidence="7">
    <location>
        <begin position="478"/>
        <end position="497"/>
    </location>
</feature>
<keyword evidence="3" id="KW-0813">Transport</keyword>
<comment type="caution">
    <text evidence="9">The sequence shown here is derived from an EMBL/GenBank/DDBJ whole genome shotgun (WGS) entry which is preliminary data.</text>
</comment>
<feature type="transmembrane region" description="Helical" evidence="7">
    <location>
        <begin position="509"/>
        <end position="527"/>
    </location>
</feature>
<feature type="domain" description="Sodium/calcium exchanger membrane region" evidence="8">
    <location>
        <begin position="513"/>
        <end position="586"/>
    </location>
</feature>
<dbReference type="EMBL" id="JADGJW010000678">
    <property type="protein sequence ID" value="KAJ3213769.1"/>
    <property type="molecule type" value="Genomic_DNA"/>
</dbReference>
<dbReference type="GO" id="GO:0006874">
    <property type="term" value="P:intracellular calcium ion homeostasis"/>
    <property type="evidence" value="ECO:0007669"/>
    <property type="project" value="TreeGrafter"/>
</dbReference>
<dbReference type="Pfam" id="PF01699">
    <property type="entry name" value="Na_Ca_ex"/>
    <property type="match status" value="2"/>
</dbReference>
<feature type="transmembrane region" description="Helical" evidence="7">
    <location>
        <begin position="83"/>
        <end position="101"/>
    </location>
</feature>
<feature type="transmembrane region" description="Helical" evidence="7">
    <location>
        <begin position="55"/>
        <end position="76"/>
    </location>
</feature>
<evidence type="ECO:0000256" key="6">
    <source>
        <dbReference type="ARBA" id="ARBA00023136"/>
    </source>
</evidence>
<organism evidence="9 10">
    <name type="scientific">Clydaea vesicula</name>
    <dbReference type="NCBI Taxonomy" id="447962"/>
    <lineage>
        <taxon>Eukaryota</taxon>
        <taxon>Fungi</taxon>
        <taxon>Fungi incertae sedis</taxon>
        <taxon>Chytridiomycota</taxon>
        <taxon>Chytridiomycota incertae sedis</taxon>
        <taxon>Chytridiomycetes</taxon>
        <taxon>Lobulomycetales</taxon>
        <taxon>Lobulomycetaceae</taxon>
        <taxon>Clydaea</taxon>
    </lineage>
</organism>
<name>A0AAD5U0A0_9FUNG</name>
<evidence type="ECO:0000256" key="4">
    <source>
        <dbReference type="ARBA" id="ARBA00022692"/>
    </source>
</evidence>
<dbReference type="InterPro" id="IPR044880">
    <property type="entry name" value="NCX_ion-bd_dom_sf"/>
</dbReference>
<dbReference type="Proteomes" id="UP001211065">
    <property type="component" value="Unassembled WGS sequence"/>
</dbReference>
<reference evidence="9" key="1">
    <citation type="submission" date="2020-05" db="EMBL/GenBank/DDBJ databases">
        <title>Phylogenomic resolution of chytrid fungi.</title>
        <authorList>
            <person name="Stajich J.E."/>
            <person name="Amses K."/>
            <person name="Simmons R."/>
            <person name="Seto K."/>
            <person name="Myers J."/>
            <person name="Bonds A."/>
            <person name="Quandt C.A."/>
            <person name="Barry K."/>
            <person name="Liu P."/>
            <person name="Grigoriev I."/>
            <person name="Longcore J.E."/>
            <person name="James T.Y."/>
        </authorList>
    </citation>
    <scope>NUCLEOTIDE SEQUENCE</scope>
    <source>
        <strain evidence="9">JEL0476</strain>
    </source>
</reference>
<comment type="similarity">
    <text evidence="2">Belongs to the Ca(2+):cation antiporter (CaCA) (TC 2.A.19) family.</text>
</comment>
<comment type="subcellular location">
    <subcellularLocation>
        <location evidence="1">Membrane</location>
        <topology evidence="1">Multi-pass membrane protein</topology>
    </subcellularLocation>
</comment>
<feature type="transmembrane region" description="Helical" evidence="7">
    <location>
        <begin position="113"/>
        <end position="131"/>
    </location>
</feature>
<keyword evidence="4 7" id="KW-0812">Transmembrane</keyword>
<dbReference type="InterPro" id="IPR004837">
    <property type="entry name" value="NaCa_Exmemb"/>
</dbReference>
<evidence type="ECO:0000256" key="7">
    <source>
        <dbReference type="SAM" id="Phobius"/>
    </source>
</evidence>
<evidence type="ECO:0000256" key="1">
    <source>
        <dbReference type="ARBA" id="ARBA00004141"/>
    </source>
</evidence>
<sequence length="587" mass="65309">MDLDECSLSYISRFLQLSETVSGVTLAALGNGAPDLFTTFSAIKSGSSGLAFGELIGAAAFISMFVVGVVSIISPFTLPRRPFIRDILMFILTLIWILIVLQDGEISFSESLFLILFYIFYVAVVVVGHLIHRKMKKNLEFNSVSVEVDGFNQNVDNASDIENMAEVAALLPSRVNSRGTPLLLEIQTGLSPKFSETLLDSNSANSFIRKSPRINSDYFNAFQSGRNGNNFNVLTSKDWLENASVTSPTNTAAKLHFPRIYGVYSPSINYPPPVKDLTENPSESILTPRFLSKYLNSGANGSISENIAHEENSSGGTINSYEEETTRESLRILFLHLLPIFLVWNKLTFSKKIKGLIVTPIFFLFELTIPVGFESEENLEENDEIIEQPINVVILQDTILESPVEEEVAEVVEVEQETGIQGNFSSPETIKSVRKFVFKNEKIFEQRMLFCLQIIFSPIFIFYVLNDGFQSDNLIFNSIPIVFIPLFVSLTFSIFFWNLTKYILPSKLPLIPVLGFFSSIVWIYLIADQIVGLIQSLGLIFNFNEAILGLTVFALANSIGDFITNISIAKLGYPAMAIGACFGSPML</sequence>
<proteinExistence type="inferred from homology"/>
<keyword evidence="6 7" id="KW-0472">Membrane</keyword>
<evidence type="ECO:0000256" key="5">
    <source>
        <dbReference type="ARBA" id="ARBA00022989"/>
    </source>
</evidence>
<evidence type="ECO:0000313" key="9">
    <source>
        <dbReference type="EMBL" id="KAJ3213769.1"/>
    </source>
</evidence>
<protein>
    <recommendedName>
        <fullName evidence="8">Sodium/calcium exchanger membrane region domain-containing protein</fullName>
    </recommendedName>
</protein>
<dbReference type="PANTHER" id="PTHR12266:SF0">
    <property type="entry name" value="MITOCHONDRIAL SODIUM_CALCIUM EXCHANGER PROTEIN"/>
    <property type="match status" value="1"/>
</dbReference>
<dbReference type="AlphaFoldDB" id="A0AAD5U0A0"/>
<dbReference type="PANTHER" id="PTHR12266">
    <property type="entry name" value="NA+/CA2+ K+ INDEPENDENT EXCHANGER"/>
    <property type="match status" value="1"/>
</dbReference>
<dbReference type="GO" id="GO:0016020">
    <property type="term" value="C:membrane"/>
    <property type="evidence" value="ECO:0007669"/>
    <property type="project" value="UniProtKB-SubCell"/>
</dbReference>
<gene>
    <name evidence="9" type="ORF">HK099_007194</name>
</gene>
<accession>A0AAD5U0A0</accession>
<feature type="transmembrane region" description="Helical" evidence="7">
    <location>
        <begin position="448"/>
        <end position="466"/>
    </location>
</feature>
<keyword evidence="5 7" id="KW-1133">Transmembrane helix</keyword>
<evidence type="ECO:0000259" key="8">
    <source>
        <dbReference type="Pfam" id="PF01699"/>
    </source>
</evidence>
<evidence type="ECO:0000256" key="2">
    <source>
        <dbReference type="ARBA" id="ARBA00008170"/>
    </source>
</evidence>
<dbReference type="GO" id="GO:0008324">
    <property type="term" value="F:monoatomic cation transmembrane transporter activity"/>
    <property type="evidence" value="ECO:0007669"/>
    <property type="project" value="TreeGrafter"/>
</dbReference>
<evidence type="ECO:0000313" key="10">
    <source>
        <dbReference type="Proteomes" id="UP001211065"/>
    </source>
</evidence>
<feature type="non-terminal residue" evidence="9">
    <location>
        <position position="587"/>
    </location>
</feature>